<dbReference type="EC" id="4.2.3.-" evidence="2"/>
<comment type="similarity">
    <text evidence="2">Belongs to the terpene synthase family.</text>
</comment>
<gene>
    <name evidence="4" type="ORF">GCM10009801_44480</name>
</gene>
<keyword evidence="2" id="KW-0479">Metal-binding</keyword>
<evidence type="ECO:0000256" key="3">
    <source>
        <dbReference type="SAM" id="MobiDB-lite"/>
    </source>
</evidence>
<keyword evidence="1 2" id="KW-0456">Lyase</keyword>
<sequence>MNRRADVPDIACPFPFSVNPHAERARAHLRHWTHETGLIRGERARRRFEHADFGWFAALVYPTAPPERLDLLADWFAWLFLVDDQLDDGSFGRSPEQLAEVIGQMREVLDRSPDETAAEPSPSPTPALAPSSRLPVVASLADLWRRTAEGTSARWRARFAGHLAQCLTTAAVWEAGNRLSGRVPPEDEYVANRRHTGAIYVCMDLIEIAESAELPPEIEESAAYLTALDAACDVVCWVNDVYSLAKERALGEFHNLVHIVGHQRGLPDDKALCEVVRAVAGETARYLAAEAELRAAHPAPSRALEGGLAGMRTWMRGNLDWSRRTHRYGADTALPDGYLEPALVEADGLVEADR</sequence>
<dbReference type="Proteomes" id="UP001500016">
    <property type="component" value="Unassembled WGS sequence"/>
</dbReference>
<dbReference type="InterPro" id="IPR034686">
    <property type="entry name" value="Terpene_cyclase-like_2"/>
</dbReference>
<comment type="caution">
    <text evidence="4">The sequence shown here is derived from an EMBL/GenBank/DDBJ whole genome shotgun (WGS) entry which is preliminary data.</text>
</comment>
<organism evidence="4 5">
    <name type="scientific">Streptomyces albiaxialis</name>
    <dbReference type="NCBI Taxonomy" id="329523"/>
    <lineage>
        <taxon>Bacteria</taxon>
        <taxon>Bacillati</taxon>
        <taxon>Actinomycetota</taxon>
        <taxon>Actinomycetes</taxon>
        <taxon>Kitasatosporales</taxon>
        <taxon>Streptomycetaceae</taxon>
        <taxon>Streptomyces</taxon>
    </lineage>
</organism>
<dbReference type="InterPro" id="IPR008949">
    <property type="entry name" value="Isoprenoid_synthase_dom_sf"/>
</dbReference>
<comment type="cofactor">
    <cofactor evidence="2">
        <name>Mg(2+)</name>
        <dbReference type="ChEBI" id="CHEBI:18420"/>
    </cofactor>
</comment>
<dbReference type="PANTHER" id="PTHR35201">
    <property type="entry name" value="TERPENE SYNTHASE"/>
    <property type="match status" value="1"/>
</dbReference>
<dbReference type="Pfam" id="PF19086">
    <property type="entry name" value="Terpene_syn_C_2"/>
    <property type="match status" value="1"/>
</dbReference>
<proteinExistence type="inferred from homology"/>
<dbReference type="Gene3D" id="1.10.600.10">
    <property type="entry name" value="Farnesyl Diphosphate Synthase"/>
    <property type="match status" value="1"/>
</dbReference>
<evidence type="ECO:0000256" key="1">
    <source>
        <dbReference type="ARBA" id="ARBA00023239"/>
    </source>
</evidence>
<dbReference type="SFLD" id="SFLDG01020">
    <property type="entry name" value="Terpene_Cyclase_Like_2"/>
    <property type="match status" value="1"/>
</dbReference>
<dbReference type="SUPFAM" id="SSF48576">
    <property type="entry name" value="Terpenoid synthases"/>
    <property type="match status" value="1"/>
</dbReference>
<name>A0ABN2W5H6_9ACTN</name>
<feature type="region of interest" description="Disordered" evidence="3">
    <location>
        <begin position="111"/>
        <end position="131"/>
    </location>
</feature>
<keyword evidence="2" id="KW-0460">Magnesium</keyword>
<evidence type="ECO:0000313" key="5">
    <source>
        <dbReference type="Proteomes" id="UP001500016"/>
    </source>
</evidence>
<dbReference type="SFLD" id="SFLDS00005">
    <property type="entry name" value="Isoprenoid_Synthase_Type_I"/>
    <property type="match status" value="1"/>
</dbReference>
<protein>
    <recommendedName>
        <fullName evidence="2">Terpene synthase</fullName>
        <ecNumber evidence="2">4.2.3.-</ecNumber>
    </recommendedName>
</protein>
<dbReference type="EMBL" id="BAAAPE010000011">
    <property type="protein sequence ID" value="GAA2083798.1"/>
    <property type="molecule type" value="Genomic_DNA"/>
</dbReference>
<accession>A0ABN2W5H6</accession>
<evidence type="ECO:0000256" key="2">
    <source>
        <dbReference type="RuleBase" id="RU366034"/>
    </source>
</evidence>
<dbReference type="PANTHER" id="PTHR35201:SF4">
    <property type="entry name" value="BETA-PINACENE SYNTHASE-RELATED"/>
    <property type="match status" value="1"/>
</dbReference>
<evidence type="ECO:0000313" key="4">
    <source>
        <dbReference type="EMBL" id="GAA2083798.1"/>
    </source>
</evidence>
<reference evidence="4 5" key="1">
    <citation type="journal article" date="2019" name="Int. J. Syst. Evol. Microbiol.">
        <title>The Global Catalogue of Microorganisms (GCM) 10K type strain sequencing project: providing services to taxonomists for standard genome sequencing and annotation.</title>
        <authorList>
            <consortium name="The Broad Institute Genomics Platform"/>
            <consortium name="The Broad Institute Genome Sequencing Center for Infectious Disease"/>
            <person name="Wu L."/>
            <person name="Ma J."/>
        </authorList>
    </citation>
    <scope>NUCLEOTIDE SEQUENCE [LARGE SCALE GENOMIC DNA]</scope>
    <source>
        <strain evidence="4 5">JCM 15478</strain>
    </source>
</reference>
<keyword evidence="5" id="KW-1185">Reference proteome</keyword>